<dbReference type="PROSITE" id="PS50043">
    <property type="entry name" value="HTH_LUXR_2"/>
    <property type="match status" value="1"/>
</dbReference>
<dbReference type="Pfam" id="PF00072">
    <property type="entry name" value="Response_reg"/>
    <property type="match status" value="1"/>
</dbReference>
<dbReference type="InterPro" id="IPR001789">
    <property type="entry name" value="Sig_transdc_resp-reg_receiver"/>
</dbReference>
<dbReference type="Gene3D" id="3.40.50.2300">
    <property type="match status" value="1"/>
</dbReference>
<evidence type="ECO:0000259" key="5">
    <source>
        <dbReference type="PROSITE" id="PS50110"/>
    </source>
</evidence>
<dbReference type="OrthoDB" id="1013073at2"/>
<evidence type="ECO:0000313" key="6">
    <source>
        <dbReference type="EMBL" id="TDO27018.1"/>
    </source>
</evidence>
<organism evidence="6 7">
    <name type="scientific">Sediminibacterium goheungense</name>
    <dbReference type="NCBI Taxonomy" id="1086393"/>
    <lineage>
        <taxon>Bacteria</taxon>
        <taxon>Pseudomonadati</taxon>
        <taxon>Bacteroidota</taxon>
        <taxon>Chitinophagia</taxon>
        <taxon>Chitinophagales</taxon>
        <taxon>Chitinophagaceae</taxon>
        <taxon>Sediminibacterium</taxon>
    </lineage>
</organism>
<gene>
    <name evidence="6" type="ORF">BC659_2334</name>
</gene>
<feature type="modified residue" description="4-aspartylphosphate" evidence="3">
    <location>
        <position position="55"/>
    </location>
</feature>
<dbReference type="PROSITE" id="PS50110">
    <property type="entry name" value="RESPONSE_REGULATORY"/>
    <property type="match status" value="1"/>
</dbReference>
<accession>A0A4V3C4S2</accession>
<dbReference type="Proteomes" id="UP000295741">
    <property type="component" value="Unassembled WGS sequence"/>
</dbReference>
<dbReference type="SMART" id="SM00421">
    <property type="entry name" value="HTH_LUXR"/>
    <property type="match status" value="1"/>
</dbReference>
<dbReference type="GO" id="GO:0003677">
    <property type="term" value="F:DNA binding"/>
    <property type="evidence" value="ECO:0007669"/>
    <property type="project" value="UniProtKB-KW"/>
</dbReference>
<keyword evidence="7" id="KW-1185">Reference proteome</keyword>
<dbReference type="CDD" id="cd17535">
    <property type="entry name" value="REC_NarL-like"/>
    <property type="match status" value="1"/>
</dbReference>
<dbReference type="GO" id="GO:0006355">
    <property type="term" value="P:regulation of DNA-templated transcription"/>
    <property type="evidence" value="ECO:0007669"/>
    <property type="project" value="InterPro"/>
</dbReference>
<proteinExistence type="predicted"/>
<dbReference type="InterPro" id="IPR039420">
    <property type="entry name" value="WalR-like"/>
</dbReference>
<evidence type="ECO:0000256" key="3">
    <source>
        <dbReference type="PROSITE-ProRule" id="PRU00169"/>
    </source>
</evidence>
<evidence type="ECO:0000313" key="7">
    <source>
        <dbReference type="Proteomes" id="UP000295741"/>
    </source>
</evidence>
<dbReference type="InterPro" id="IPR016032">
    <property type="entry name" value="Sig_transdc_resp-reg_C-effctor"/>
</dbReference>
<dbReference type="PANTHER" id="PTHR43214:SF43">
    <property type="entry name" value="TWO-COMPONENT RESPONSE REGULATOR"/>
    <property type="match status" value="1"/>
</dbReference>
<dbReference type="EMBL" id="SNWP01000011">
    <property type="protein sequence ID" value="TDO27018.1"/>
    <property type="molecule type" value="Genomic_DNA"/>
</dbReference>
<comment type="caution">
    <text evidence="6">The sequence shown here is derived from an EMBL/GenBank/DDBJ whole genome shotgun (WGS) entry which is preliminary data.</text>
</comment>
<keyword evidence="1 3" id="KW-0597">Phosphoprotein</keyword>
<feature type="domain" description="Response regulatory" evidence="5">
    <location>
        <begin position="4"/>
        <end position="120"/>
    </location>
</feature>
<dbReference type="CDD" id="cd06170">
    <property type="entry name" value="LuxR_C_like"/>
    <property type="match status" value="1"/>
</dbReference>
<dbReference type="GO" id="GO:0000160">
    <property type="term" value="P:phosphorelay signal transduction system"/>
    <property type="evidence" value="ECO:0007669"/>
    <property type="project" value="InterPro"/>
</dbReference>
<dbReference type="SUPFAM" id="SSF46894">
    <property type="entry name" value="C-terminal effector domain of the bipartite response regulators"/>
    <property type="match status" value="1"/>
</dbReference>
<dbReference type="PRINTS" id="PR00038">
    <property type="entry name" value="HTHLUXR"/>
</dbReference>
<feature type="domain" description="HTH luxR-type" evidence="4">
    <location>
        <begin position="143"/>
        <end position="210"/>
    </location>
</feature>
<name>A0A4V3C4S2_9BACT</name>
<dbReference type="RefSeq" id="WP_133474888.1">
    <property type="nucleotide sequence ID" value="NZ_SNWP01000011.1"/>
</dbReference>
<dbReference type="InterPro" id="IPR058245">
    <property type="entry name" value="NreC/VraR/RcsB-like_REC"/>
</dbReference>
<evidence type="ECO:0000259" key="4">
    <source>
        <dbReference type="PROSITE" id="PS50043"/>
    </source>
</evidence>
<protein>
    <submittedName>
        <fullName evidence="6">LuxR family two component transcriptional regulator</fullName>
    </submittedName>
</protein>
<dbReference type="SMART" id="SM00448">
    <property type="entry name" value="REC"/>
    <property type="match status" value="1"/>
</dbReference>
<evidence type="ECO:0000256" key="2">
    <source>
        <dbReference type="ARBA" id="ARBA00023125"/>
    </source>
</evidence>
<reference evidence="6 7" key="1">
    <citation type="submission" date="2019-03" db="EMBL/GenBank/DDBJ databases">
        <title>Genomic Encyclopedia of Archaeal and Bacterial Type Strains, Phase II (KMG-II): from individual species to whole genera.</title>
        <authorList>
            <person name="Goeker M."/>
        </authorList>
    </citation>
    <scope>NUCLEOTIDE SEQUENCE [LARGE SCALE GENOMIC DNA]</scope>
    <source>
        <strain evidence="6 7">DSM 28323</strain>
    </source>
</reference>
<dbReference type="SUPFAM" id="SSF52172">
    <property type="entry name" value="CheY-like"/>
    <property type="match status" value="1"/>
</dbReference>
<evidence type="ECO:0000256" key="1">
    <source>
        <dbReference type="ARBA" id="ARBA00022553"/>
    </source>
</evidence>
<sequence>MLKRILLVDDHAVVRSGLRLLINSEYPQVYIDEAENEDECIAKIKLFSFDLVILDLNMPDSDSLSIVKFLNQRYPHTRTLIITMSNEEIFALRFFQEGVKGFVNKSCNNQQILQAINVVLNGKTYISDNLMRKWAEKQIEKDVKKSFDILSQREFQIALDLIKGKTIQEISVSLNISASTVSTYKGKIYDKLDIPNHNLSRLIELARETNLI</sequence>
<dbReference type="AlphaFoldDB" id="A0A4V3C4S2"/>
<dbReference type="InterPro" id="IPR011006">
    <property type="entry name" value="CheY-like_superfamily"/>
</dbReference>
<dbReference type="InterPro" id="IPR000792">
    <property type="entry name" value="Tscrpt_reg_LuxR_C"/>
</dbReference>
<dbReference type="Pfam" id="PF00196">
    <property type="entry name" value="GerE"/>
    <property type="match status" value="1"/>
</dbReference>
<keyword evidence="2" id="KW-0238">DNA-binding</keyword>
<dbReference type="PANTHER" id="PTHR43214">
    <property type="entry name" value="TWO-COMPONENT RESPONSE REGULATOR"/>
    <property type="match status" value="1"/>
</dbReference>